<name>A0ABM3QPN6_SPIOL</name>
<gene>
    <name evidence="3" type="primary">LOC130461297</name>
</gene>
<organism evidence="2 3">
    <name type="scientific">Spinacia oleracea</name>
    <name type="common">Spinach</name>
    <dbReference type="NCBI Taxonomy" id="3562"/>
    <lineage>
        <taxon>Eukaryota</taxon>
        <taxon>Viridiplantae</taxon>
        <taxon>Streptophyta</taxon>
        <taxon>Embryophyta</taxon>
        <taxon>Tracheophyta</taxon>
        <taxon>Spermatophyta</taxon>
        <taxon>Magnoliopsida</taxon>
        <taxon>eudicotyledons</taxon>
        <taxon>Gunneridae</taxon>
        <taxon>Pentapetalae</taxon>
        <taxon>Caryophyllales</taxon>
        <taxon>Chenopodiaceae</taxon>
        <taxon>Chenopodioideae</taxon>
        <taxon>Anserineae</taxon>
        <taxon>Spinacia</taxon>
    </lineage>
</organism>
<accession>A0ABM3QPN6</accession>
<dbReference type="SMART" id="SM00256">
    <property type="entry name" value="FBOX"/>
    <property type="match status" value="1"/>
</dbReference>
<protein>
    <submittedName>
        <fullName evidence="3">F-box/kelch-repeat protein At3g06240-like</fullName>
    </submittedName>
</protein>
<dbReference type="InterPro" id="IPR036047">
    <property type="entry name" value="F-box-like_dom_sf"/>
</dbReference>
<evidence type="ECO:0000313" key="3">
    <source>
        <dbReference type="RefSeq" id="XP_056685300.1"/>
    </source>
</evidence>
<dbReference type="InterPro" id="IPR001810">
    <property type="entry name" value="F-box_dom"/>
</dbReference>
<dbReference type="InterPro" id="IPR050796">
    <property type="entry name" value="SCF_F-box_component"/>
</dbReference>
<dbReference type="Pfam" id="PF00646">
    <property type="entry name" value="F-box"/>
    <property type="match status" value="1"/>
</dbReference>
<dbReference type="CDD" id="cd22157">
    <property type="entry name" value="F-box_AtFBW1-like"/>
    <property type="match status" value="1"/>
</dbReference>
<dbReference type="Proteomes" id="UP000813463">
    <property type="component" value="Chromosome 5"/>
</dbReference>
<evidence type="ECO:0000313" key="2">
    <source>
        <dbReference type="Proteomes" id="UP000813463"/>
    </source>
</evidence>
<feature type="domain" description="F-box" evidence="1">
    <location>
        <begin position="19"/>
        <end position="66"/>
    </location>
</feature>
<evidence type="ECO:0000259" key="1">
    <source>
        <dbReference type="PROSITE" id="PS50181"/>
    </source>
</evidence>
<dbReference type="RefSeq" id="XP_056685300.1">
    <property type="nucleotide sequence ID" value="XM_056829322.1"/>
</dbReference>
<dbReference type="PANTHER" id="PTHR31672:SF13">
    <property type="entry name" value="F-BOX PROTEIN CPR30-LIKE"/>
    <property type="match status" value="1"/>
</dbReference>
<dbReference type="PROSITE" id="PS50181">
    <property type="entry name" value="FBOX"/>
    <property type="match status" value="1"/>
</dbReference>
<dbReference type="PANTHER" id="PTHR31672">
    <property type="entry name" value="BNACNNG10540D PROTEIN"/>
    <property type="match status" value="1"/>
</dbReference>
<keyword evidence="2" id="KW-1185">Reference proteome</keyword>
<dbReference type="Gene3D" id="1.20.1280.50">
    <property type="match status" value="1"/>
</dbReference>
<proteinExistence type="predicted"/>
<sequence>MGGGRRRKNRRNKSKRKVLPPELYLPPELWRKVLARLPVKTLLRFRAVCRTWCSVIDEPDFLSMHLNLFKNNVNKNYLLVMDSDFWGDPYLGVRLRESFTIITQLQQNTKSFKIHGNCNGLVVIQHYDTLVGIHNDNRVNPLIKLWNPSAQKAIYGLGQMCDYYSNGAAHWLVSDKEEQNQFTHVLSFDFGAEAFSYVKLPVVEDETTTRI</sequence>
<dbReference type="SUPFAM" id="SSF81383">
    <property type="entry name" value="F-box domain"/>
    <property type="match status" value="1"/>
</dbReference>
<reference evidence="3" key="2">
    <citation type="submission" date="2025-08" db="UniProtKB">
        <authorList>
            <consortium name="RefSeq"/>
        </authorList>
    </citation>
    <scope>IDENTIFICATION</scope>
    <source>
        <tissue evidence="3">Leaf</tissue>
    </source>
</reference>
<dbReference type="GeneID" id="130461297"/>
<reference evidence="2" key="1">
    <citation type="journal article" date="2021" name="Nat. Commun.">
        <title>Genomic analyses provide insights into spinach domestication and the genetic basis of agronomic traits.</title>
        <authorList>
            <person name="Cai X."/>
            <person name="Sun X."/>
            <person name="Xu C."/>
            <person name="Sun H."/>
            <person name="Wang X."/>
            <person name="Ge C."/>
            <person name="Zhang Z."/>
            <person name="Wang Q."/>
            <person name="Fei Z."/>
            <person name="Jiao C."/>
            <person name="Wang Q."/>
        </authorList>
    </citation>
    <scope>NUCLEOTIDE SEQUENCE [LARGE SCALE GENOMIC DNA]</scope>
    <source>
        <strain evidence="2">cv. Varoflay</strain>
    </source>
</reference>